<evidence type="ECO:0000256" key="2">
    <source>
        <dbReference type="ARBA" id="ARBA00022478"/>
    </source>
</evidence>
<keyword evidence="7" id="KW-1185">Reference proteome</keyword>
<dbReference type="GO" id="GO:0005634">
    <property type="term" value="C:nucleus"/>
    <property type="evidence" value="ECO:0007669"/>
    <property type="project" value="UniProtKB-SubCell"/>
</dbReference>
<reference evidence="6 7" key="1">
    <citation type="submission" date="2024-10" db="EMBL/GenBank/DDBJ databases">
        <title>Updated reference genomes for cyclostephanoid diatoms.</title>
        <authorList>
            <person name="Roberts W.R."/>
            <person name="Alverson A.J."/>
        </authorList>
    </citation>
    <scope>NUCLEOTIDE SEQUENCE [LARGE SCALE GENOMIC DNA]</scope>
    <source>
        <strain evidence="6 7">AJA232-27</strain>
    </source>
</reference>
<evidence type="ECO:0000256" key="1">
    <source>
        <dbReference type="ARBA" id="ARBA00004123"/>
    </source>
</evidence>
<proteinExistence type="predicted"/>
<dbReference type="Proteomes" id="UP001530293">
    <property type="component" value="Unassembled WGS sequence"/>
</dbReference>
<keyword evidence="4" id="KW-0539">Nucleus</keyword>
<gene>
    <name evidence="6" type="ORF">ACHAWU_007543</name>
</gene>
<evidence type="ECO:0008006" key="8">
    <source>
        <dbReference type="Google" id="ProtNLM"/>
    </source>
</evidence>
<feature type="region of interest" description="Disordered" evidence="5">
    <location>
        <begin position="1"/>
        <end position="94"/>
    </location>
</feature>
<accession>A0ABD3M732</accession>
<feature type="region of interest" description="Disordered" evidence="5">
    <location>
        <begin position="168"/>
        <end position="199"/>
    </location>
</feature>
<evidence type="ECO:0000256" key="3">
    <source>
        <dbReference type="ARBA" id="ARBA00023163"/>
    </source>
</evidence>
<feature type="compositionally biased region" description="Low complexity" evidence="5">
    <location>
        <begin position="51"/>
        <end position="60"/>
    </location>
</feature>
<feature type="compositionally biased region" description="Low complexity" evidence="5">
    <location>
        <begin position="131"/>
        <end position="148"/>
    </location>
</feature>
<dbReference type="GO" id="GO:0000428">
    <property type="term" value="C:DNA-directed RNA polymerase complex"/>
    <property type="evidence" value="ECO:0007669"/>
    <property type="project" value="UniProtKB-KW"/>
</dbReference>
<name>A0ABD3M732_9STRA</name>
<comment type="subcellular location">
    <subcellularLocation>
        <location evidence="1">Nucleus</location>
    </subcellularLocation>
</comment>
<protein>
    <recommendedName>
        <fullName evidence="8">RNA polymerase III RPC4-domain-containing protein</fullName>
    </recommendedName>
</protein>
<dbReference type="InterPro" id="IPR007811">
    <property type="entry name" value="RPC4"/>
</dbReference>
<feature type="compositionally biased region" description="Low complexity" evidence="5">
    <location>
        <begin position="25"/>
        <end position="39"/>
    </location>
</feature>
<dbReference type="PANTHER" id="PTHR13408">
    <property type="entry name" value="DNA-DIRECTED RNA POLYMERASE III"/>
    <property type="match status" value="1"/>
</dbReference>
<dbReference type="EMBL" id="JALLBG020000196">
    <property type="protein sequence ID" value="KAL3759799.1"/>
    <property type="molecule type" value="Genomic_DNA"/>
</dbReference>
<sequence length="468" mass="48785">MPPKSAPSQAGKFRPLKRPVKKTDSSPSDSATASAAAGAGADGGTDGSRGRVGVSGQSSPRGGGRGTSQQSQPAGRGGRGRGGRGGRGGRFVIPTGTAFFTGEAAKRSDTSAVVADGGAYAAGNIPRVATGAAASSKTSRAARSAAARTKGEEGEEIIVGEMVDLDEYGGDREEGRGKGALRSSKRAGDSHRFNDDNQLDEVAVNNAGSLDLYSYDSDSSMEMETVGRRQKHSGDLTMPPTQLPFPLAHHQQTMYDCQDERFDEEKKMSDGEAAAASVTISSKLSDPPLRSPFLNLSSVSEELKQIETNSWFLMKFPTRLPLLGTSSSSTHTSKKKAARVKSESNDDNYGDPDAVGSSYVDTSTAGGASFLASSSVPNGPLGFDDTLKDTAAGRYGKIVVRKSGKTELIIGGGDGSPKVRLLLHEGLQCGFRQEAVCIDPDQAIFASLGSVDKSLIVTPDVERAFAFS</sequence>
<feature type="region of interest" description="Disordered" evidence="5">
    <location>
        <begin position="131"/>
        <end position="155"/>
    </location>
</feature>
<feature type="region of interest" description="Disordered" evidence="5">
    <location>
        <begin position="323"/>
        <end position="355"/>
    </location>
</feature>
<feature type="region of interest" description="Disordered" evidence="5">
    <location>
        <begin position="215"/>
        <end position="241"/>
    </location>
</feature>
<keyword evidence="3" id="KW-0804">Transcription</keyword>
<evidence type="ECO:0000256" key="5">
    <source>
        <dbReference type="SAM" id="MobiDB-lite"/>
    </source>
</evidence>
<comment type="caution">
    <text evidence="6">The sequence shown here is derived from an EMBL/GenBank/DDBJ whole genome shotgun (WGS) entry which is preliminary data.</text>
</comment>
<feature type="compositionally biased region" description="Basic and acidic residues" evidence="5">
    <location>
        <begin position="186"/>
        <end position="195"/>
    </location>
</feature>
<organism evidence="6 7">
    <name type="scientific">Discostella pseudostelligera</name>
    <dbReference type="NCBI Taxonomy" id="259834"/>
    <lineage>
        <taxon>Eukaryota</taxon>
        <taxon>Sar</taxon>
        <taxon>Stramenopiles</taxon>
        <taxon>Ochrophyta</taxon>
        <taxon>Bacillariophyta</taxon>
        <taxon>Coscinodiscophyceae</taxon>
        <taxon>Thalassiosirophycidae</taxon>
        <taxon>Stephanodiscales</taxon>
        <taxon>Stephanodiscaceae</taxon>
        <taxon>Discostella</taxon>
    </lineage>
</organism>
<evidence type="ECO:0000313" key="7">
    <source>
        <dbReference type="Proteomes" id="UP001530293"/>
    </source>
</evidence>
<evidence type="ECO:0000313" key="6">
    <source>
        <dbReference type="EMBL" id="KAL3759799.1"/>
    </source>
</evidence>
<keyword evidence="2" id="KW-0240">DNA-directed RNA polymerase</keyword>
<dbReference type="Pfam" id="PF05132">
    <property type="entry name" value="RNA_pol_Rpc4"/>
    <property type="match status" value="1"/>
</dbReference>
<dbReference type="PANTHER" id="PTHR13408:SF0">
    <property type="entry name" value="DNA-DIRECTED RNA POLYMERASE III SUBUNIT RPC4"/>
    <property type="match status" value="1"/>
</dbReference>
<evidence type="ECO:0000256" key="4">
    <source>
        <dbReference type="ARBA" id="ARBA00023242"/>
    </source>
</evidence>
<dbReference type="AlphaFoldDB" id="A0ABD3M732"/>